<feature type="region of interest" description="Disordered" evidence="1">
    <location>
        <begin position="17"/>
        <end position="38"/>
    </location>
</feature>
<dbReference type="EMBL" id="MLIQ01000011">
    <property type="protein sequence ID" value="OHU60032.1"/>
    <property type="molecule type" value="Genomic_DNA"/>
</dbReference>
<sequence>MTAKTAPAIEPITLPVEEWPPLSGKPRPSPEDPFYRPPSGWENTLPGSLLRRRKVRIALFGVIPLRLQAWHLLYRTTDLHGAPETTVTTMLVPRDAHETSPVLAYQCAIDAVSPRAFPSYGLLPHTFGLNQTQNELLLMVAALARGWVVSVSDHEGPQGLWMVARQPGYHVLDGVRATLNASGTHGIPQLPADAPVGFWGYSGGGTASTWAAEMAPVYAPELNVAGALLGAPAAQPGALVRKHSGRFASGLIPPVLAAMMRAHPSAREFLGEHLNRRGRQIITKAAEVGLVESALRWPFKNFDTLVDRPVEELMSTPEISTVTDEMRLGQRTPNAPVYLYHAVHDQLLPITASDKLAHDYIAGGAHVTYRRDRTTEHILLAVLGGSDALGWLAARLAGRPLPPEPDVRTVISTSLTFRAARSQLRWQWGILKLFLGRL</sequence>
<protein>
    <submittedName>
        <fullName evidence="2">Triacylglycerol lipase</fullName>
    </submittedName>
</protein>
<proteinExistence type="predicted"/>
<dbReference type="SUPFAM" id="SSF53474">
    <property type="entry name" value="alpha/beta-Hydrolases"/>
    <property type="match status" value="1"/>
</dbReference>
<evidence type="ECO:0000256" key="1">
    <source>
        <dbReference type="SAM" id="MobiDB-lite"/>
    </source>
</evidence>
<evidence type="ECO:0000313" key="2">
    <source>
        <dbReference type="EMBL" id="OHU60032.1"/>
    </source>
</evidence>
<dbReference type="Proteomes" id="UP000180043">
    <property type="component" value="Unassembled WGS sequence"/>
</dbReference>
<dbReference type="InterPro" id="IPR005152">
    <property type="entry name" value="Lipase_secreted"/>
</dbReference>
<organism evidence="2 3">
    <name type="scientific">Mycobacteroides chelonae</name>
    <name type="common">Mycobacterium chelonae</name>
    <dbReference type="NCBI Taxonomy" id="1774"/>
    <lineage>
        <taxon>Bacteria</taxon>
        <taxon>Bacillati</taxon>
        <taxon>Actinomycetota</taxon>
        <taxon>Actinomycetes</taxon>
        <taxon>Mycobacteriales</taxon>
        <taxon>Mycobacteriaceae</taxon>
        <taxon>Mycobacteroides</taxon>
    </lineage>
</organism>
<dbReference type="Gene3D" id="3.40.50.1820">
    <property type="entry name" value="alpha/beta hydrolase"/>
    <property type="match status" value="1"/>
</dbReference>
<reference evidence="2 3" key="1">
    <citation type="submission" date="2016-10" db="EMBL/GenBank/DDBJ databases">
        <title>Evaluation of Human, Veterinary and Environmental Mycobacterium chelonae Isolates by Core Genome Phylogenomic Analysis, Targeted Gene Comparison, and Anti-microbial Susceptibility Patterns: A Tale of Mistaken Identities.</title>
        <authorList>
            <person name="Fogelson S.B."/>
            <person name="Camus A.C."/>
            <person name="Lorenz W."/>
            <person name="Vasireddy R."/>
            <person name="Vasireddy S."/>
            <person name="Smith T."/>
            <person name="Brown-Elliott B.A."/>
            <person name="Wallace R.J.Jr."/>
            <person name="Hasan N.A."/>
            <person name="Reischl U."/>
            <person name="Sanchez S."/>
        </authorList>
    </citation>
    <scope>NUCLEOTIDE SEQUENCE [LARGE SCALE GENOMIC DNA]</scope>
    <source>
        <strain evidence="2 3">15515</strain>
    </source>
</reference>
<dbReference type="AlphaFoldDB" id="A0A1S1LY90"/>
<dbReference type="PIRSF" id="PIRSF029171">
    <property type="entry name" value="Esterase_LipA"/>
    <property type="match status" value="1"/>
</dbReference>
<gene>
    <name evidence="2" type="ORF">BKG82_05920</name>
</gene>
<dbReference type="PANTHER" id="PTHR34853">
    <property type="match status" value="1"/>
</dbReference>
<evidence type="ECO:0000313" key="3">
    <source>
        <dbReference type="Proteomes" id="UP000180043"/>
    </source>
</evidence>
<dbReference type="InterPro" id="IPR029058">
    <property type="entry name" value="AB_hydrolase_fold"/>
</dbReference>
<dbReference type="GO" id="GO:0004806">
    <property type="term" value="F:triacylglycerol lipase activity"/>
    <property type="evidence" value="ECO:0007669"/>
    <property type="project" value="InterPro"/>
</dbReference>
<dbReference type="RefSeq" id="WP_057967698.1">
    <property type="nucleotide sequence ID" value="NZ_MLII01000028.1"/>
</dbReference>
<dbReference type="PANTHER" id="PTHR34853:SF1">
    <property type="entry name" value="LIPASE 5"/>
    <property type="match status" value="1"/>
</dbReference>
<dbReference type="Pfam" id="PF03583">
    <property type="entry name" value="LIP"/>
    <property type="match status" value="1"/>
</dbReference>
<dbReference type="Gene3D" id="1.10.260.130">
    <property type="match status" value="1"/>
</dbReference>
<comment type="caution">
    <text evidence="2">The sequence shown here is derived from an EMBL/GenBank/DDBJ whole genome shotgun (WGS) entry which is preliminary data.</text>
</comment>
<dbReference type="GO" id="GO:0016042">
    <property type="term" value="P:lipid catabolic process"/>
    <property type="evidence" value="ECO:0007669"/>
    <property type="project" value="InterPro"/>
</dbReference>
<accession>A0A1S1LY90</accession>
<name>A0A1S1LY90_MYCCH</name>